<dbReference type="Proteomes" id="UP000634647">
    <property type="component" value="Unassembled WGS sequence"/>
</dbReference>
<reference evidence="4 5" key="2">
    <citation type="submission" date="2016-10" db="EMBL/GenBank/DDBJ databases">
        <authorList>
            <person name="Varghese N."/>
            <person name="Submissions S."/>
        </authorList>
    </citation>
    <scope>NUCLEOTIDE SEQUENCE [LARGE SCALE GENOMIC DNA]</scope>
    <source>
        <strain evidence="4 5">DSM 24802</strain>
    </source>
</reference>
<dbReference type="EMBL" id="BNAB01000009">
    <property type="protein sequence ID" value="GHE02375.1"/>
    <property type="molecule type" value="Genomic_DNA"/>
</dbReference>
<evidence type="ECO:0000313" key="3">
    <source>
        <dbReference type="EMBL" id="GHE02375.1"/>
    </source>
</evidence>
<dbReference type="RefSeq" id="WP_051646317.1">
    <property type="nucleotide sequence ID" value="NZ_BNAB01000009.1"/>
</dbReference>
<protein>
    <submittedName>
        <fullName evidence="4">Regulator RcnB of Ni and Co efflux</fullName>
    </submittedName>
</protein>
<keyword evidence="2" id="KW-0732">Signal</keyword>
<evidence type="ECO:0000256" key="1">
    <source>
        <dbReference type="SAM" id="MobiDB-lite"/>
    </source>
</evidence>
<sequence length="160" mass="19130">MQHKPILSALSISAAVAVLTVSLGNPALADGGDDGNFHIHVDHRDDWHDNRREHWREQRREHWREQRREHRREHRRDGEEDHGRRWRDRGEGERDGAWYRGEHLREGEFRVLSNWRTYNLPRPPYGQYYVVVDHDRVLRVDSNMMTVMDEVGLINGLLNN</sequence>
<reference evidence="3" key="1">
    <citation type="journal article" date="2014" name="Int. J. Syst. Evol. Microbiol.">
        <title>Complete genome sequence of Corynebacterium casei LMG S-19264T (=DSM 44701T), isolated from a smear-ripened cheese.</title>
        <authorList>
            <consortium name="US DOE Joint Genome Institute (JGI-PGF)"/>
            <person name="Walter F."/>
            <person name="Albersmeier A."/>
            <person name="Kalinowski J."/>
            <person name="Ruckert C."/>
        </authorList>
    </citation>
    <scope>NUCLEOTIDE SEQUENCE</scope>
    <source>
        <strain evidence="3">CGMCC 1.10859</strain>
    </source>
</reference>
<gene>
    <name evidence="3" type="ORF">GCM10008024_21580</name>
    <name evidence="4" type="ORF">SAMN05444006_11398</name>
</gene>
<name>A0AAN4ZZP0_9RHOB</name>
<organism evidence="3 6">
    <name type="scientific">Allgaiera indica</name>
    <dbReference type="NCBI Taxonomy" id="765699"/>
    <lineage>
        <taxon>Bacteria</taxon>
        <taxon>Pseudomonadati</taxon>
        <taxon>Pseudomonadota</taxon>
        <taxon>Alphaproteobacteria</taxon>
        <taxon>Rhodobacterales</taxon>
        <taxon>Paracoccaceae</taxon>
        <taxon>Allgaiera</taxon>
    </lineage>
</organism>
<reference evidence="3" key="3">
    <citation type="submission" date="2023-06" db="EMBL/GenBank/DDBJ databases">
        <authorList>
            <person name="Sun Q."/>
            <person name="Zhou Y."/>
        </authorList>
    </citation>
    <scope>NUCLEOTIDE SEQUENCE</scope>
    <source>
        <strain evidence="3">CGMCC 1.10859</strain>
    </source>
</reference>
<feature type="signal peptide" evidence="2">
    <location>
        <begin position="1"/>
        <end position="29"/>
    </location>
</feature>
<evidence type="ECO:0000256" key="2">
    <source>
        <dbReference type="SAM" id="SignalP"/>
    </source>
</evidence>
<keyword evidence="5" id="KW-1185">Reference proteome</keyword>
<feature type="region of interest" description="Disordered" evidence="1">
    <location>
        <begin position="58"/>
        <end position="92"/>
    </location>
</feature>
<accession>A0AAN4ZZP0</accession>
<dbReference type="AlphaFoldDB" id="A0AAN4ZZP0"/>
<evidence type="ECO:0000313" key="6">
    <source>
        <dbReference type="Proteomes" id="UP000634647"/>
    </source>
</evidence>
<dbReference type="Proteomes" id="UP000199541">
    <property type="component" value="Unassembled WGS sequence"/>
</dbReference>
<dbReference type="EMBL" id="FNOB01000013">
    <property type="protein sequence ID" value="SDX30792.1"/>
    <property type="molecule type" value="Genomic_DNA"/>
</dbReference>
<feature type="compositionally biased region" description="Basic and acidic residues" evidence="1">
    <location>
        <begin position="58"/>
        <end position="68"/>
    </location>
</feature>
<evidence type="ECO:0000313" key="5">
    <source>
        <dbReference type="Proteomes" id="UP000199541"/>
    </source>
</evidence>
<feature type="compositionally biased region" description="Basic and acidic residues" evidence="1">
    <location>
        <begin position="75"/>
        <end position="92"/>
    </location>
</feature>
<comment type="caution">
    <text evidence="3">The sequence shown here is derived from an EMBL/GenBank/DDBJ whole genome shotgun (WGS) entry which is preliminary data.</text>
</comment>
<evidence type="ECO:0000313" key="4">
    <source>
        <dbReference type="EMBL" id="SDX30792.1"/>
    </source>
</evidence>
<feature type="chain" id="PRO_5043004597" evidence="2">
    <location>
        <begin position="30"/>
        <end position="160"/>
    </location>
</feature>
<proteinExistence type="predicted"/>